<sequence length="337" mass="39349">MPETYPAWGRKRSLHGDIYQLKWVMLLLKRAVDVGYSFCLATEMESATGFDDIVFQDRKNEKIVHRFIQNKHKQSECEKIGVGKLLSKNKSGEFSVPKYFVSYLKIKINPDFADGELKDFTICTNIGFDLAQSTTQNTIKKLKAKTSGPNKGIEIAVEVISTSDIFFKYGGTRYKFSCTHDNMISIVQPAFKSAVKEAIEELEKEIKELQGKSDQNSKRKLERNQVWQREFERMTNEGKLEENIREFFDKLVFAVDQPNEIKLAEIIENELGKEFNNIDKKNVYGRFLVEVLDWMKAREGKFLSHEEINEFFEKIREEIVRWKCDIKEIREKDNPAH</sequence>
<evidence type="ECO:0008006" key="4">
    <source>
        <dbReference type="Google" id="ProtNLM"/>
    </source>
</evidence>
<accession>A0A7G5C8V2</accession>
<reference evidence="2 3" key="2">
    <citation type="journal article" date="2020" name="Mol. Biol. Evol.">
        <title>Life and death of selfish genes: comparative genomics reveals the dynamic evolution of cytoplasmic incompatibility.</title>
        <authorList>
            <person name="Martinez J."/>
            <person name="Klasson L."/>
            <person name="Welch J."/>
            <person name="Jiggins F.M."/>
        </authorList>
    </citation>
    <scope>NUCLEOTIDE SEQUENCE [LARGE SCALE GENOMIC DNA]</scope>
    <source>
        <strain evidence="2">WStv</strain>
    </source>
</reference>
<dbReference type="Proteomes" id="UP000515744">
    <property type="component" value="Chromosome"/>
</dbReference>
<evidence type="ECO:0000313" key="3">
    <source>
        <dbReference type="Proteomes" id="UP000515744"/>
    </source>
</evidence>
<proteinExistence type="predicted"/>
<dbReference type="AlphaFoldDB" id="A0A7G5C8V2"/>
<dbReference type="RefSeq" id="WP_182158980.1">
    <property type="nucleotide sequence ID" value="NZ_CP050531.1"/>
</dbReference>
<feature type="coiled-coil region" evidence="1">
    <location>
        <begin position="192"/>
        <end position="219"/>
    </location>
</feature>
<evidence type="ECO:0000256" key="1">
    <source>
        <dbReference type="SAM" id="Coils"/>
    </source>
</evidence>
<organism evidence="2 3">
    <name type="scientific">Wolbachia pipientis</name>
    <dbReference type="NCBI Taxonomy" id="955"/>
    <lineage>
        <taxon>Bacteria</taxon>
        <taxon>Pseudomonadati</taxon>
        <taxon>Pseudomonadota</taxon>
        <taxon>Alphaproteobacteria</taxon>
        <taxon>Rickettsiales</taxon>
        <taxon>Anaplasmataceae</taxon>
        <taxon>Wolbachieae</taxon>
        <taxon>Wolbachia</taxon>
    </lineage>
</organism>
<protein>
    <recommendedName>
        <fullName evidence="4">DUF4297 domain-containing protein</fullName>
    </recommendedName>
</protein>
<name>A0A7G5C8V2_WOLPI</name>
<gene>
    <name evidence="2" type="ORF">HC358_00455</name>
</gene>
<dbReference type="EMBL" id="CP050531">
    <property type="protein sequence ID" value="QMV45636.1"/>
    <property type="molecule type" value="Genomic_DNA"/>
</dbReference>
<reference evidence="3" key="1">
    <citation type="journal article" date="2020" name="Mol. Biol.">
        <title>Life and death of selfish genes: comparative genomics reveals the dynamic evolution of cytoplasmic incompatibility.</title>
        <authorList>
            <person name="Martinez J."/>
            <person name="Klasson L."/>
            <person name="Welch J."/>
            <person name="Jiggins F.M."/>
        </authorList>
    </citation>
    <scope>NUCLEOTIDE SEQUENCE [LARGE SCALE GENOMIC DNA]</scope>
</reference>
<evidence type="ECO:0000313" key="2">
    <source>
        <dbReference type="EMBL" id="QMV45636.1"/>
    </source>
</evidence>
<keyword evidence="1" id="KW-0175">Coiled coil</keyword>